<name>A0A9N7RSP1_STRHE</name>
<protein>
    <submittedName>
        <fullName evidence="1">Uncharacterized protein</fullName>
    </submittedName>
</protein>
<gene>
    <name evidence="1" type="ORF">SHERM_08884</name>
</gene>
<accession>A0A9N7RSP1</accession>
<evidence type="ECO:0000313" key="2">
    <source>
        <dbReference type="Proteomes" id="UP001153555"/>
    </source>
</evidence>
<reference evidence="1" key="1">
    <citation type="submission" date="2019-12" db="EMBL/GenBank/DDBJ databases">
        <authorList>
            <person name="Scholes J."/>
        </authorList>
    </citation>
    <scope>NUCLEOTIDE SEQUENCE</scope>
</reference>
<dbReference type="AlphaFoldDB" id="A0A9N7RSP1"/>
<comment type="caution">
    <text evidence="1">The sequence shown here is derived from an EMBL/GenBank/DDBJ whole genome shotgun (WGS) entry which is preliminary data.</text>
</comment>
<dbReference type="EMBL" id="CACSLK010034598">
    <property type="protein sequence ID" value="CAA0843030.1"/>
    <property type="molecule type" value="Genomic_DNA"/>
</dbReference>
<keyword evidence="2" id="KW-1185">Reference proteome</keyword>
<feature type="non-terminal residue" evidence="1">
    <location>
        <position position="1"/>
    </location>
</feature>
<evidence type="ECO:0000313" key="1">
    <source>
        <dbReference type="EMBL" id="CAA0843030.1"/>
    </source>
</evidence>
<sequence length="64" mass="6934">KKTIISAPSSFLPHNEPRCRPSWVLFLQASIVLPEASSAVVVVAVDRFPDNLPSSVQASCNENI</sequence>
<proteinExistence type="predicted"/>
<organism evidence="1 2">
    <name type="scientific">Striga hermonthica</name>
    <name type="common">Purple witchweed</name>
    <name type="synonym">Buchnera hermonthica</name>
    <dbReference type="NCBI Taxonomy" id="68872"/>
    <lineage>
        <taxon>Eukaryota</taxon>
        <taxon>Viridiplantae</taxon>
        <taxon>Streptophyta</taxon>
        <taxon>Embryophyta</taxon>
        <taxon>Tracheophyta</taxon>
        <taxon>Spermatophyta</taxon>
        <taxon>Magnoliopsida</taxon>
        <taxon>eudicotyledons</taxon>
        <taxon>Gunneridae</taxon>
        <taxon>Pentapetalae</taxon>
        <taxon>asterids</taxon>
        <taxon>lamiids</taxon>
        <taxon>Lamiales</taxon>
        <taxon>Orobanchaceae</taxon>
        <taxon>Buchnereae</taxon>
        <taxon>Striga</taxon>
    </lineage>
</organism>
<dbReference type="Proteomes" id="UP001153555">
    <property type="component" value="Unassembled WGS sequence"/>
</dbReference>
<feature type="non-terminal residue" evidence="1">
    <location>
        <position position="64"/>
    </location>
</feature>